<dbReference type="Proteomes" id="UP001348265">
    <property type="component" value="Unassembled WGS sequence"/>
</dbReference>
<accession>A0ABU7X1G7</accession>
<reference evidence="1 2" key="1">
    <citation type="submission" date="2023-08" db="EMBL/GenBank/DDBJ databases">
        <authorList>
            <person name="Sharma P."/>
            <person name="Verma V."/>
            <person name="Mohan M.K."/>
            <person name="Dubey A.K."/>
        </authorList>
    </citation>
    <scope>NUCLEOTIDE SEQUENCE [LARGE SCALE GENOMIC DNA]</scope>
    <source>
        <strain evidence="1 2">ADP4</strain>
    </source>
</reference>
<evidence type="ECO:0000313" key="1">
    <source>
        <dbReference type="EMBL" id="MEF3117597.1"/>
    </source>
</evidence>
<organism evidence="1 2">
    <name type="scientific">Streptomyces chrestomyceticus</name>
    <dbReference type="NCBI Taxonomy" id="68185"/>
    <lineage>
        <taxon>Bacteria</taxon>
        <taxon>Bacillati</taxon>
        <taxon>Actinomycetota</taxon>
        <taxon>Actinomycetes</taxon>
        <taxon>Kitasatosporales</taxon>
        <taxon>Streptomycetaceae</taxon>
        <taxon>Streptomyces</taxon>
    </lineage>
</organism>
<sequence length="196" mass="21321">MTDATATASAAIPPWLVTAIELYEQQKRTERGDQIKHQESIAATINRRLADLNVVPLRPARVNQWGGLEGALLAPATFDEETEQATYEVRAFWDAASDQVELRTCDWKTQPPVHGRARLLTGLADIAAARNEAPKPPAAPRRDLKAEALRTIGSLDVDRLNNHEVEAIATAIHGLTAAVLRVGDVIETLHGSPEAD</sequence>
<comment type="caution">
    <text evidence="1">The sequence shown here is derived from an EMBL/GenBank/DDBJ whole genome shotgun (WGS) entry which is preliminary data.</text>
</comment>
<gene>
    <name evidence="1" type="ORF">RB636_30940</name>
</gene>
<keyword evidence="2" id="KW-1185">Reference proteome</keyword>
<name>A0ABU7X1G7_9ACTN</name>
<dbReference type="RefSeq" id="WP_331788970.1">
    <property type="nucleotide sequence ID" value="NZ_JAVFKM010000020.1"/>
</dbReference>
<protein>
    <submittedName>
        <fullName evidence="1">Uncharacterized protein</fullName>
    </submittedName>
</protein>
<evidence type="ECO:0000313" key="2">
    <source>
        <dbReference type="Proteomes" id="UP001348265"/>
    </source>
</evidence>
<dbReference type="EMBL" id="JAVFKM010000020">
    <property type="protein sequence ID" value="MEF3117597.1"/>
    <property type="molecule type" value="Genomic_DNA"/>
</dbReference>
<proteinExistence type="predicted"/>